<dbReference type="NCBIfam" id="TIGR01549">
    <property type="entry name" value="HAD-SF-IA-v1"/>
    <property type="match status" value="1"/>
</dbReference>
<dbReference type="SUPFAM" id="SSF56784">
    <property type="entry name" value="HAD-like"/>
    <property type="match status" value="1"/>
</dbReference>
<dbReference type="EMBL" id="CP048836">
    <property type="protein sequence ID" value="QID17381.1"/>
    <property type="molecule type" value="Genomic_DNA"/>
</dbReference>
<accession>A0A6C1B186</accession>
<dbReference type="NCBIfam" id="TIGR01509">
    <property type="entry name" value="HAD-SF-IA-v3"/>
    <property type="match status" value="1"/>
</dbReference>
<reference evidence="5 6" key="1">
    <citation type="submission" date="2020-02" db="EMBL/GenBank/DDBJ databases">
        <title>Nitrogenibacter mangrovi gen. nov., sp. nov. isolated from mangrove sediment, a denitrifying betaproteobacterium.</title>
        <authorList>
            <person name="Liao H."/>
            <person name="Tian Y."/>
        </authorList>
    </citation>
    <scope>NUCLEOTIDE SEQUENCE [LARGE SCALE GENOMIC DNA]</scope>
    <source>
        <strain evidence="5 6">M9-3-2</strain>
    </source>
</reference>
<dbReference type="SFLD" id="SFLDG01129">
    <property type="entry name" value="C1.5:_HAD__Beta-PGM__Phosphata"/>
    <property type="match status" value="1"/>
</dbReference>
<dbReference type="InterPro" id="IPR006439">
    <property type="entry name" value="HAD-SF_hydro_IA"/>
</dbReference>
<keyword evidence="2 5" id="KW-0378">Hydrolase</keyword>
<keyword evidence="1" id="KW-0479">Metal-binding</keyword>
<dbReference type="GO" id="GO:0006281">
    <property type="term" value="P:DNA repair"/>
    <property type="evidence" value="ECO:0007669"/>
    <property type="project" value="TreeGrafter"/>
</dbReference>
<evidence type="ECO:0000313" key="6">
    <source>
        <dbReference type="Proteomes" id="UP000501991"/>
    </source>
</evidence>
<protein>
    <submittedName>
        <fullName evidence="5">HAD-IA family hydrolase</fullName>
    </submittedName>
</protein>
<evidence type="ECO:0000256" key="4">
    <source>
        <dbReference type="ARBA" id="ARBA00023277"/>
    </source>
</evidence>
<organism evidence="5 6">
    <name type="scientific">Nitrogeniibacter mangrovi</name>
    <dbReference type="NCBI Taxonomy" id="2016596"/>
    <lineage>
        <taxon>Bacteria</taxon>
        <taxon>Pseudomonadati</taxon>
        <taxon>Pseudomonadota</taxon>
        <taxon>Betaproteobacteria</taxon>
        <taxon>Rhodocyclales</taxon>
        <taxon>Zoogloeaceae</taxon>
        <taxon>Nitrogeniibacter</taxon>
    </lineage>
</organism>
<dbReference type="InterPro" id="IPR041492">
    <property type="entry name" value="HAD_2"/>
</dbReference>
<dbReference type="Gene3D" id="1.10.150.240">
    <property type="entry name" value="Putative phosphatase, domain 2"/>
    <property type="match status" value="1"/>
</dbReference>
<evidence type="ECO:0000256" key="3">
    <source>
        <dbReference type="ARBA" id="ARBA00022842"/>
    </source>
</evidence>
<evidence type="ECO:0000313" key="5">
    <source>
        <dbReference type="EMBL" id="QID17381.1"/>
    </source>
</evidence>
<keyword evidence="6" id="KW-1185">Reference proteome</keyword>
<dbReference type="GO" id="GO:0005829">
    <property type="term" value="C:cytosol"/>
    <property type="evidence" value="ECO:0007669"/>
    <property type="project" value="TreeGrafter"/>
</dbReference>
<sequence>MRFKAVLFDLDGTLADTAPDLGGALNALLVERGHPERALASLRPYTSAGTRGMLRAGFGVQPGDADYADLAARFLELYAERLCVDTEVFPALVPVLDTLDTHGVPWGIVTNKPRRFTEPLVDALGLTARCACIVSGDSTDHPKPAPDSLLLAATLCDLPPADALYVGDDLRDVQAGAAAGMATVAAAWGYLGVDTPIEHWGADWTIQHPAELATICGLALATS</sequence>
<keyword evidence="3" id="KW-0460">Magnesium</keyword>
<dbReference type="KEGG" id="azq:G3580_06805"/>
<evidence type="ECO:0000256" key="2">
    <source>
        <dbReference type="ARBA" id="ARBA00022801"/>
    </source>
</evidence>
<name>A0A6C1B186_9RHOO</name>
<dbReference type="InterPro" id="IPR023214">
    <property type="entry name" value="HAD_sf"/>
</dbReference>
<dbReference type="RefSeq" id="WP_173764545.1">
    <property type="nucleotide sequence ID" value="NZ_CP048836.1"/>
</dbReference>
<dbReference type="SFLD" id="SFLDS00003">
    <property type="entry name" value="Haloacid_Dehalogenase"/>
    <property type="match status" value="1"/>
</dbReference>
<dbReference type="PANTHER" id="PTHR43434">
    <property type="entry name" value="PHOSPHOGLYCOLATE PHOSPHATASE"/>
    <property type="match status" value="1"/>
</dbReference>
<keyword evidence="4" id="KW-0119">Carbohydrate metabolism</keyword>
<dbReference type="Proteomes" id="UP000501991">
    <property type="component" value="Chromosome"/>
</dbReference>
<evidence type="ECO:0000256" key="1">
    <source>
        <dbReference type="ARBA" id="ARBA00022723"/>
    </source>
</evidence>
<dbReference type="Gene3D" id="3.40.50.1000">
    <property type="entry name" value="HAD superfamily/HAD-like"/>
    <property type="match status" value="1"/>
</dbReference>
<dbReference type="Pfam" id="PF13419">
    <property type="entry name" value="HAD_2"/>
    <property type="match status" value="1"/>
</dbReference>
<dbReference type="AlphaFoldDB" id="A0A6C1B186"/>
<dbReference type="InterPro" id="IPR050155">
    <property type="entry name" value="HAD-like_hydrolase_sf"/>
</dbReference>
<gene>
    <name evidence="5" type="ORF">G3580_06805</name>
</gene>
<dbReference type="InterPro" id="IPR023198">
    <property type="entry name" value="PGP-like_dom2"/>
</dbReference>
<dbReference type="SFLD" id="SFLDG01135">
    <property type="entry name" value="C1.5.6:_HAD__Beta-PGM__Phospha"/>
    <property type="match status" value="1"/>
</dbReference>
<proteinExistence type="predicted"/>
<dbReference type="GO" id="GO:0008967">
    <property type="term" value="F:phosphoglycolate phosphatase activity"/>
    <property type="evidence" value="ECO:0007669"/>
    <property type="project" value="TreeGrafter"/>
</dbReference>
<dbReference type="PANTHER" id="PTHR43434:SF23">
    <property type="entry name" value="PHOSPHOGLYCOLATE PHOSPHATASE"/>
    <property type="match status" value="1"/>
</dbReference>
<dbReference type="InterPro" id="IPR036412">
    <property type="entry name" value="HAD-like_sf"/>
</dbReference>
<dbReference type="GO" id="GO:0046872">
    <property type="term" value="F:metal ion binding"/>
    <property type="evidence" value="ECO:0007669"/>
    <property type="project" value="UniProtKB-KW"/>
</dbReference>